<protein>
    <submittedName>
        <fullName evidence="1">Ester cyclase</fullName>
    </submittedName>
</protein>
<keyword evidence="2" id="KW-1185">Reference proteome</keyword>
<dbReference type="InterPro" id="IPR009959">
    <property type="entry name" value="Cyclase_SnoaL-like"/>
</dbReference>
<gene>
    <name evidence="1" type="ORF">L3081_21080</name>
</gene>
<accession>A0ABS9X5C2</accession>
<dbReference type="Pfam" id="PF07366">
    <property type="entry name" value="SnoaL"/>
    <property type="match status" value="1"/>
</dbReference>
<dbReference type="SUPFAM" id="SSF54427">
    <property type="entry name" value="NTF2-like"/>
    <property type="match status" value="1"/>
</dbReference>
<dbReference type="InterPro" id="IPR032710">
    <property type="entry name" value="NTF2-like_dom_sf"/>
</dbReference>
<dbReference type="EMBL" id="JAKKSL010000005">
    <property type="protein sequence ID" value="MCI2285421.1"/>
    <property type="molecule type" value="Genomic_DNA"/>
</dbReference>
<sequence length="215" mass="24205">MSTVIDKLYQQLKSSPANLAQYIHDDVAWHVSAPVNTIVGSANVLSSFWQPLVNALPDIERKPFINVQSEYEGYDWIASTGYFVGTLSQPLWGIPANNKTLYLRYTELVQLDNNKIKTCYVIVDFLDAMNQVGVNPLRKSLGHSGLIMPPTTMDGIARAESSADAAQKSKQLILDMLDELGRFDGKSLSSMKLENYWHPDFMWYGPAGHRNNTRY</sequence>
<proteinExistence type="predicted"/>
<reference evidence="1" key="1">
    <citation type="submission" date="2022-01" db="EMBL/GenBank/DDBJ databases">
        <title>Colwellia maritima, isolated from seawater.</title>
        <authorList>
            <person name="Kristyanto S."/>
            <person name="Jung J."/>
            <person name="Jeon C.O."/>
        </authorList>
    </citation>
    <scope>NUCLEOTIDE SEQUENCE</scope>
    <source>
        <strain evidence="1">MSW7</strain>
    </source>
</reference>
<comment type="caution">
    <text evidence="1">The sequence shown here is derived from an EMBL/GenBank/DDBJ whole genome shotgun (WGS) entry which is preliminary data.</text>
</comment>
<organism evidence="1 2">
    <name type="scientific">Colwellia maritima</name>
    <dbReference type="NCBI Taxonomy" id="2912588"/>
    <lineage>
        <taxon>Bacteria</taxon>
        <taxon>Pseudomonadati</taxon>
        <taxon>Pseudomonadota</taxon>
        <taxon>Gammaproteobacteria</taxon>
        <taxon>Alteromonadales</taxon>
        <taxon>Colwelliaceae</taxon>
        <taxon>Colwellia</taxon>
    </lineage>
</organism>
<dbReference type="Proteomes" id="UP001139646">
    <property type="component" value="Unassembled WGS sequence"/>
</dbReference>
<dbReference type="PANTHER" id="PTHR38436">
    <property type="entry name" value="POLYKETIDE CYCLASE SNOAL-LIKE DOMAIN"/>
    <property type="match status" value="1"/>
</dbReference>
<dbReference type="Gene3D" id="3.10.450.50">
    <property type="match status" value="1"/>
</dbReference>
<dbReference type="RefSeq" id="WP_242288304.1">
    <property type="nucleotide sequence ID" value="NZ_JAKKSL010000005.1"/>
</dbReference>
<evidence type="ECO:0000313" key="1">
    <source>
        <dbReference type="EMBL" id="MCI2285421.1"/>
    </source>
</evidence>
<evidence type="ECO:0000313" key="2">
    <source>
        <dbReference type="Proteomes" id="UP001139646"/>
    </source>
</evidence>
<dbReference type="PANTHER" id="PTHR38436:SF1">
    <property type="entry name" value="ESTER CYCLASE"/>
    <property type="match status" value="1"/>
</dbReference>
<name>A0ABS9X5C2_9GAMM</name>